<evidence type="ECO:0000313" key="1">
    <source>
        <dbReference type="EMBL" id="PKD42631.1"/>
    </source>
</evidence>
<sequence length="94" mass="10778">MTKLEQTTLQVFEFGDTPEDTFYCLVDLRVSPHGMDLQKMKLADPRNIDLQFKERGCLLMLSGEEVEEIIRRGDASEDNLHESIYKLASEEGIV</sequence>
<dbReference type="OrthoDB" id="1524784at2"/>
<dbReference type="RefSeq" id="WP_101074327.1">
    <property type="nucleotide sequence ID" value="NZ_PISP01000006.1"/>
</dbReference>
<gene>
    <name evidence="1" type="ORF">CWD77_14580</name>
</gene>
<protein>
    <submittedName>
        <fullName evidence="1">Uncharacterized protein</fullName>
    </submittedName>
</protein>
<keyword evidence="2" id="KW-1185">Reference proteome</keyword>
<dbReference type="Proteomes" id="UP000233398">
    <property type="component" value="Unassembled WGS sequence"/>
</dbReference>
<proteinExistence type="predicted"/>
<accession>A0A2N0VEL0</accession>
<organism evidence="1 2">
    <name type="scientific">Rhodohalobacter barkolensis</name>
    <dbReference type="NCBI Taxonomy" id="2053187"/>
    <lineage>
        <taxon>Bacteria</taxon>
        <taxon>Pseudomonadati</taxon>
        <taxon>Balneolota</taxon>
        <taxon>Balneolia</taxon>
        <taxon>Balneolales</taxon>
        <taxon>Balneolaceae</taxon>
        <taxon>Rhodohalobacter</taxon>
    </lineage>
</organism>
<name>A0A2N0VEL0_9BACT</name>
<comment type="caution">
    <text evidence="1">The sequence shown here is derived from an EMBL/GenBank/DDBJ whole genome shotgun (WGS) entry which is preliminary data.</text>
</comment>
<dbReference type="EMBL" id="PISP01000006">
    <property type="protein sequence ID" value="PKD42631.1"/>
    <property type="molecule type" value="Genomic_DNA"/>
</dbReference>
<evidence type="ECO:0000313" key="2">
    <source>
        <dbReference type="Proteomes" id="UP000233398"/>
    </source>
</evidence>
<dbReference type="AlphaFoldDB" id="A0A2N0VEL0"/>
<reference evidence="1 2" key="1">
    <citation type="submission" date="2017-11" db="EMBL/GenBank/DDBJ databases">
        <title>Rhodohalobacter 15182 sp. nov., isolated from a salt lake.</title>
        <authorList>
            <person name="Han S."/>
        </authorList>
    </citation>
    <scope>NUCLEOTIDE SEQUENCE [LARGE SCALE GENOMIC DNA]</scope>
    <source>
        <strain evidence="1 2">15182</strain>
    </source>
</reference>